<dbReference type="EMBL" id="SNYC01000003">
    <property type="protein sequence ID" value="TDQ12040.1"/>
    <property type="molecule type" value="Genomic_DNA"/>
</dbReference>
<dbReference type="RefSeq" id="WP_133575062.1">
    <property type="nucleotide sequence ID" value="NZ_SNYC01000003.1"/>
</dbReference>
<evidence type="ECO:0008006" key="3">
    <source>
        <dbReference type="Google" id="ProtNLM"/>
    </source>
</evidence>
<protein>
    <recommendedName>
        <fullName evidence="3">Lipoprotein</fullName>
    </recommendedName>
</protein>
<sequence length="286" mass="32851">MKRNFTLLSVILITIISGCASTKQLPVRQLQSYRTLSVEDRMLADTLIKAVLENEGLYTVSGKLKTISSVSNLYLKIADADPVASGKREVTDTASADFKKLKHYQYLINALNFGDLRFSISPFKLHTKEERTMQITIHRISLMDSLVQANQEFYGQFGFSPGTDPELLINTTEYEDKNNRFRSYGYLFGYPEHAVTFFLEAAKHEEKNKGELLKRDFFQIPVYSGKTGHFVYAVPKGYQATSIDSAIYKRAEYTLERFKKERAKHLRKDGTVQYYELLLAMIRLDD</sequence>
<gene>
    <name evidence="1" type="ORF">ATK78_1171</name>
</gene>
<comment type="caution">
    <text evidence="1">The sequence shown here is derived from an EMBL/GenBank/DDBJ whole genome shotgun (WGS) entry which is preliminary data.</text>
</comment>
<reference evidence="1 2" key="1">
    <citation type="submission" date="2019-03" db="EMBL/GenBank/DDBJ databases">
        <title>Genomic Encyclopedia of Archaeal and Bacterial Type Strains, Phase II (KMG-II): from individual species to whole genera.</title>
        <authorList>
            <person name="Goeker M."/>
        </authorList>
    </citation>
    <scope>NUCLEOTIDE SEQUENCE [LARGE SCALE GENOMIC DNA]</scope>
    <source>
        <strain evidence="1 2">DSM 19035</strain>
    </source>
</reference>
<keyword evidence="2" id="KW-1185">Reference proteome</keyword>
<name>A0A4R6T3D4_9SPHI</name>
<evidence type="ECO:0000313" key="2">
    <source>
        <dbReference type="Proteomes" id="UP000295620"/>
    </source>
</evidence>
<accession>A0A4R6T3D4</accession>
<dbReference type="AlphaFoldDB" id="A0A4R6T3D4"/>
<dbReference type="OrthoDB" id="998120at2"/>
<dbReference type="PROSITE" id="PS51257">
    <property type="entry name" value="PROKAR_LIPOPROTEIN"/>
    <property type="match status" value="1"/>
</dbReference>
<organism evidence="1 2">
    <name type="scientific">Pedobacter metabolipauper</name>
    <dbReference type="NCBI Taxonomy" id="425513"/>
    <lineage>
        <taxon>Bacteria</taxon>
        <taxon>Pseudomonadati</taxon>
        <taxon>Bacteroidota</taxon>
        <taxon>Sphingobacteriia</taxon>
        <taxon>Sphingobacteriales</taxon>
        <taxon>Sphingobacteriaceae</taxon>
        <taxon>Pedobacter</taxon>
    </lineage>
</organism>
<evidence type="ECO:0000313" key="1">
    <source>
        <dbReference type="EMBL" id="TDQ12040.1"/>
    </source>
</evidence>
<proteinExistence type="predicted"/>
<dbReference type="Proteomes" id="UP000295620">
    <property type="component" value="Unassembled WGS sequence"/>
</dbReference>